<dbReference type="GO" id="GO:0052621">
    <property type="term" value="F:diguanylate cyclase activity"/>
    <property type="evidence" value="ECO:0007669"/>
    <property type="project" value="UniProtKB-EC"/>
</dbReference>
<feature type="domain" description="GGDEF" evidence="5">
    <location>
        <begin position="243"/>
        <end position="376"/>
    </location>
</feature>
<dbReference type="SUPFAM" id="SSF55073">
    <property type="entry name" value="Nucleotide cyclase"/>
    <property type="match status" value="1"/>
</dbReference>
<evidence type="ECO:0000256" key="4">
    <source>
        <dbReference type="SAM" id="Phobius"/>
    </source>
</evidence>
<keyword evidence="4" id="KW-0472">Membrane</keyword>
<dbReference type="EC" id="2.7.7.65" evidence="2"/>
<dbReference type="PROSITE" id="PS50887">
    <property type="entry name" value="GGDEF"/>
    <property type="match status" value="1"/>
</dbReference>
<dbReference type="Pfam" id="PF00990">
    <property type="entry name" value="GGDEF"/>
    <property type="match status" value="1"/>
</dbReference>
<protein>
    <recommendedName>
        <fullName evidence="2">diguanylate cyclase</fullName>
        <ecNumber evidence="2">2.7.7.65</ecNumber>
    </recommendedName>
</protein>
<evidence type="ECO:0000313" key="7">
    <source>
        <dbReference type="Proteomes" id="UP000029392"/>
    </source>
</evidence>
<dbReference type="RefSeq" id="WP_052385650.1">
    <property type="nucleotide sequence ID" value="NZ_AVCH01000041.1"/>
</dbReference>
<dbReference type="EMBL" id="AVCH01000041">
    <property type="protein sequence ID" value="KFN51767.1"/>
    <property type="molecule type" value="Genomic_DNA"/>
</dbReference>
<feature type="transmembrane region" description="Helical" evidence="4">
    <location>
        <begin position="169"/>
        <end position="186"/>
    </location>
</feature>
<dbReference type="PANTHER" id="PTHR45138">
    <property type="entry name" value="REGULATORY COMPONENTS OF SENSORY TRANSDUCTION SYSTEM"/>
    <property type="match status" value="1"/>
</dbReference>
<dbReference type="eggNOG" id="COG3706">
    <property type="taxonomic scope" value="Bacteria"/>
</dbReference>
<evidence type="ECO:0000313" key="6">
    <source>
        <dbReference type="EMBL" id="KFN51767.1"/>
    </source>
</evidence>
<accession>A0A091BJN0</accession>
<dbReference type="InterPro" id="IPR050469">
    <property type="entry name" value="Diguanylate_Cyclase"/>
</dbReference>
<name>A0A091BJN0_9GAMM</name>
<proteinExistence type="predicted"/>
<organism evidence="6 7">
    <name type="scientific">Arenimonas malthae CC-JY-1</name>
    <dbReference type="NCBI Taxonomy" id="1384054"/>
    <lineage>
        <taxon>Bacteria</taxon>
        <taxon>Pseudomonadati</taxon>
        <taxon>Pseudomonadota</taxon>
        <taxon>Gammaproteobacteria</taxon>
        <taxon>Lysobacterales</taxon>
        <taxon>Lysobacteraceae</taxon>
        <taxon>Arenimonas</taxon>
    </lineage>
</organism>
<dbReference type="OrthoDB" id="9803824at2"/>
<dbReference type="InterPro" id="IPR029787">
    <property type="entry name" value="Nucleotide_cyclase"/>
</dbReference>
<dbReference type="Proteomes" id="UP000029392">
    <property type="component" value="Unassembled WGS sequence"/>
</dbReference>
<feature type="transmembrane region" description="Helical" evidence="4">
    <location>
        <begin position="145"/>
        <end position="163"/>
    </location>
</feature>
<feature type="transmembrane region" description="Helical" evidence="4">
    <location>
        <begin position="31"/>
        <end position="47"/>
    </location>
</feature>
<dbReference type="CDD" id="cd01949">
    <property type="entry name" value="GGDEF"/>
    <property type="match status" value="1"/>
</dbReference>
<dbReference type="InterPro" id="IPR000160">
    <property type="entry name" value="GGDEF_dom"/>
</dbReference>
<comment type="cofactor">
    <cofactor evidence="1">
        <name>Mg(2+)</name>
        <dbReference type="ChEBI" id="CHEBI:18420"/>
    </cofactor>
</comment>
<gene>
    <name evidence="6" type="ORF">N790_14210</name>
</gene>
<dbReference type="NCBIfam" id="TIGR00254">
    <property type="entry name" value="GGDEF"/>
    <property type="match status" value="1"/>
</dbReference>
<dbReference type="AlphaFoldDB" id="A0A091BJN0"/>
<evidence type="ECO:0000259" key="5">
    <source>
        <dbReference type="PROSITE" id="PS50887"/>
    </source>
</evidence>
<evidence type="ECO:0000256" key="3">
    <source>
        <dbReference type="ARBA" id="ARBA00034247"/>
    </source>
</evidence>
<evidence type="ECO:0000256" key="1">
    <source>
        <dbReference type="ARBA" id="ARBA00001946"/>
    </source>
</evidence>
<dbReference type="PATRIC" id="fig|1384054.3.peg.574"/>
<feature type="transmembrane region" description="Helical" evidence="4">
    <location>
        <begin position="92"/>
        <end position="110"/>
    </location>
</feature>
<comment type="catalytic activity">
    <reaction evidence="3">
        <text>2 GTP = 3',3'-c-di-GMP + 2 diphosphate</text>
        <dbReference type="Rhea" id="RHEA:24898"/>
        <dbReference type="ChEBI" id="CHEBI:33019"/>
        <dbReference type="ChEBI" id="CHEBI:37565"/>
        <dbReference type="ChEBI" id="CHEBI:58805"/>
        <dbReference type="EC" id="2.7.7.65"/>
    </reaction>
</comment>
<dbReference type="PANTHER" id="PTHR45138:SF9">
    <property type="entry name" value="DIGUANYLATE CYCLASE DGCM-RELATED"/>
    <property type="match status" value="1"/>
</dbReference>
<keyword evidence="4" id="KW-1133">Transmembrane helix</keyword>
<dbReference type="Gene3D" id="3.30.70.270">
    <property type="match status" value="1"/>
</dbReference>
<reference evidence="6 7" key="1">
    <citation type="submission" date="2013-09" db="EMBL/GenBank/DDBJ databases">
        <title>Genome sequencing of Arenimonas malthae.</title>
        <authorList>
            <person name="Chen F."/>
            <person name="Wang G."/>
        </authorList>
    </citation>
    <scope>NUCLEOTIDE SEQUENCE [LARGE SCALE GENOMIC DNA]</scope>
    <source>
        <strain evidence="6 7">CC-JY-1</strain>
    </source>
</reference>
<feature type="transmembrane region" description="Helical" evidence="4">
    <location>
        <begin position="53"/>
        <end position="72"/>
    </location>
</feature>
<dbReference type="FunFam" id="3.30.70.270:FF:000001">
    <property type="entry name" value="Diguanylate cyclase domain protein"/>
    <property type="match status" value="1"/>
</dbReference>
<evidence type="ECO:0000256" key="2">
    <source>
        <dbReference type="ARBA" id="ARBA00012528"/>
    </source>
</evidence>
<dbReference type="SMART" id="SM00267">
    <property type="entry name" value="GGDEF"/>
    <property type="match status" value="1"/>
</dbReference>
<dbReference type="STRING" id="1384054.N790_14210"/>
<dbReference type="InterPro" id="IPR043128">
    <property type="entry name" value="Rev_trsase/Diguanyl_cyclase"/>
</dbReference>
<keyword evidence="7" id="KW-1185">Reference proteome</keyword>
<feature type="transmembrane region" description="Helical" evidence="4">
    <location>
        <begin position="122"/>
        <end position="140"/>
    </location>
</feature>
<comment type="caution">
    <text evidence="6">The sequence shown here is derived from an EMBL/GenBank/DDBJ whole genome shotgun (WGS) entry which is preliminary data.</text>
</comment>
<keyword evidence="4" id="KW-0812">Transmembrane</keyword>
<sequence length="376" mass="41154">MKTTPALAGREELRAWRLSQVVRDTYDRSKFAGFLYLFGWAVVAWLAGAQDFAPMPTLAMAGGFLLLGVLRLRLRPPPPEDADANRRWLRHYAWVLPLAPLAWSGVQGWMLLDPRFSEQVRMVSLIATIGYATVFVNVYTTVRSFAAVGAGALFLPALALLWSQPSQRALAVAMSFYALYLVGALLRTHAEYRRRLDLDLALRQQRDLYEGLSRTDALTGVHNRRHFTARLDALAQAAGQGGPGFTLLILDIDHFKHVNDRHGHAVGDACLKAIADRLQRAFPPPRALLARLGGEEFGVLFDGPEPEARQAAEAFRHALASGLLDVEGQRLPVTVSIGVGGFDPVRHGDADGLYRAVDAALYAAKADGRDRVAVGG</sequence>